<reference evidence="1 2" key="1">
    <citation type="journal article" date="2014" name="BMC Genomics">
        <title>Comparative genome sequencing reveals chemotype-specific gene clusters in the toxigenic black mold Stachybotrys.</title>
        <authorList>
            <person name="Semeiks J."/>
            <person name="Borek D."/>
            <person name="Otwinowski Z."/>
            <person name="Grishin N.V."/>
        </authorList>
    </citation>
    <scope>NUCLEOTIDE SEQUENCE [LARGE SCALE GENOMIC DNA]</scope>
    <source>
        <strain evidence="2">CBS 109288 / IBT 7711</strain>
    </source>
</reference>
<gene>
    <name evidence="1" type="ORF">S7711_10788</name>
</gene>
<evidence type="ECO:0000313" key="2">
    <source>
        <dbReference type="Proteomes" id="UP000028045"/>
    </source>
</evidence>
<protein>
    <submittedName>
        <fullName evidence="1">Uncharacterized protein</fullName>
    </submittedName>
</protein>
<accession>A0A084AHY3</accession>
<sequence length="154" mass="17552">MLAKDSSSPFRLDDYGDWLAFYQAIRAVAMAWGIWEYCDPRATADHYTAKPSVPPTIPLPGAGTAAAALEDAGEARRLELAVRQWTARVDDAEHRYTRDIAAWHRRDQRMRALDEQLRRAAMPKFAWCVEHKRTPREKLATLEKHMLGGRGGLY</sequence>
<dbReference type="HOGENOM" id="CLU_1705403_0_0_1"/>
<dbReference type="EMBL" id="KL648721">
    <property type="protein sequence ID" value="KEY64912.1"/>
    <property type="molecule type" value="Genomic_DNA"/>
</dbReference>
<dbReference type="AlphaFoldDB" id="A0A084AHY3"/>
<evidence type="ECO:0000313" key="1">
    <source>
        <dbReference type="EMBL" id="KEY64912.1"/>
    </source>
</evidence>
<organism evidence="1 2">
    <name type="scientific">Stachybotrys chartarum (strain CBS 109288 / IBT 7711)</name>
    <name type="common">Toxic black mold</name>
    <name type="synonym">Stilbospora chartarum</name>
    <dbReference type="NCBI Taxonomy" id="1280523"/>
    <lineage>
        <taxon>Eukaryota</taxon>
        <taxon>Fungi</taxon>
        <taxon>Dikarya</taxon>
        <taxon>Ascomycota</taxon>
        <taxon>Pezizomycotina</taxon>
        <taxon>Sordariomycetes</taxon>
        <taxon>Hypocreomycetidae</taxon>
        <taxon>Hypocreales</taxon>
        <taxon>Stachybotryaceae</taxon>
        <taxon>Stachybotrys</taxon>
    </lineage>
</organism>
<proteinExistence type="predicted"/>
<keyword evidence="2" id="KW-1185">Reference proteome</keyword>
<dbReference type="Proteomes" id="UP000028045">
    <property type="component" value="Unassembled WGS sequence"/>
</dbReference>
<name>A0A084AHY3_STACB</name>